<dbReference type="Pfam" id="PF16190">
    <property type="entry name" value="E1_FCCH"/>
    <property type="match status" value="2"/>
</dbReference>
<evidence type="ECO:0000313" key="4">
    <source>
        <dbReference type="Proteomes" id="UP000782610"/>
    </source>
</evidence>
<comment type="caution">
    <text evidence="3">The sequence shown here is derived from an EMBL/GenBank/DDBJ whole genome shotgun (WGS) entry which is preliminary data.</text>
</comment>
<feature type="domain" description="Ubiquitin-activating enzyme E1 FCCH" evidence="2">
    <location>
        <begin position="313"/>
        <end position="374"/>
    </location>
</feature>
<feature type="domain" description="Putative Flp pilus-assembly TadG-like N-terminal" evidence="1">
    <location>
        <begin position="17"/>
        <end position="60"/>
    </location>
</feature>
<sequence length="615" mass="64326">MSRLFDLFRRFRRDERGAFMVIFAVLALVLIATSGAVVDFTQVQQARTRAQTALDSAALALQTRISIDSNSTLVSKAQTILTERLNDTSITATVSSITTDATVGKLNIQANIVVPTSFVQMIGIPTIRSNMVAEVTRGSSDVEVSVALDTTGSMGGSKITDLISATNTLIDLVVQTTQTPTYTKMAIVPWTNSVNVGSYATDVRGSIRGPWTVTGAAWFTGTVRTVSAVTKANPGVVTTTAAHGFSTGDYIRFSGISGMSQINNKIYQITVTTTTKFKLNITATTWVNTSSYSTFSYNSGSGKATKCLNSTCSVEITASGGHGLVAGEQVYFSGVGGMTQLNGNTYTVSAPTSTKFVLSGTLGSSFSAYTSGGSSSCIVYGCDKYSFTNASGGTNRNTVSTCVSERTTDAYTDAAPSTTPLGLVYPPSSGNTCISQTILPLTSDKTALHAMANSLTAAGSTAGQLGLAWGWYMIAPNFAYLWPTASQPAAYGEANLIKAVILMTDGDFNTPYCTGVIAADALSGSGNSSTHINCNSPNGSSKAQAQALCDAIKVESNHTLLYTVGFDLGSNSAALTFLEDCATAPSYFFQADTGADLEDAFQAIAETLSSLRISK</sequence>
<dbReference type="Proteomes" id="UP000782610">
    <property type="component" value="Unassembled WGS sequence"/>
</dbReference>
<evidence type="ECO:0000259" key="1">
    <source>
        <dbReference type="Pfam" id="PF13400"/>
    </source>
</evidence>
<dbReference type="Gene3D" id="2.40.30.180">
    <property type="entry name" value="Ubiquitin-activating enzyme E1, FCCH domain"/>
    <property type="match status" value="2"/>
</dbReference>
<dbReference type="Pfam" id="PF13400">
    <property type="entry name" value="Tad"/>
    <property type="match status" value="1"/>
</dbReference>
<feature type="domain" description="Ubiquitin-activating enzyme E1 FCCH" evidence="2">
    <location>
        <begin position="233"/>
        <end position="289"/>
    </location>
</feature>
<accession>A0A933L042</accession>
<dbReference type="Gene3D" id="3.40.50.410">
    <property type="entry name" value="von Willebrand factor, type A domain"/>
    <property type="match status" value="1"/>
</dbReference>
<dbReference type="AlphaFoldDB" id="A0A933L042"/>
<gene>
    <name evidence="3" type="ORF">HY834_02875</name>
</gene>
<reference evidence="3" key="1">
    <citation type="submission" date="2020-07" db="EMBL/GenBank/DDBJ databases">
        <title>Huge and variable diversity of episymbiotic CPR bacteria and DPANN archaea in groundwater ecosystems.</title>
        <authorList>
            <person name="He C.Y."/>
            <person name="Keren R."/>
            <person name="Whittaker M."/>
            <person name="Farag I.F."/>
            <person name="Doudna J."/>
            <person name="Cate J.H.D."/>
            <person name="Banfield J.F."/>
        </authorList>
    </citation>
    <scope>NUCLEOTIDE SEQUENCE</scope>
    <source>
        <strain evidence="3">NC_groundwater_1586_Pr3_B-0.1um_66_15</strain>
    </source>
</reference>
<name>A0A933L042_9HYPH</name>
<dbReference type="EMBL" id="JACRAF010000007">
    <property type="protein sequence ID" value="MBI4920667.1"/>
    <property type="molecule type" value="Genomic_DNA"/>
</dbReference>
<dbReference type="SUPFAM" id="SSF53300">
    <property type="entry name" value="vWA-like"/>
    <property type="match status" value="1"/>
</dbReference>
<dbReference type="InterPro" id="IPR042302">
    <property type="entry name" value="E1_FCCH_sf"/>
</dbReference>
<proteinExistence type="predicted"/>
<protein>
    <submittedName>
        <fullName evidence="3">Pilus assembly protein TadG</fullName>
    </submittedName>
</protein>
<dbReference type="InterPro" id="IPR032418">
    <property type="entry name" value="E1_FCCH"/>
</dbReference>
<evidence type="ECO:0000259" key="2">
    <source>
        <dbReference type="Pfam" id="PF16190"/>
    </source>
</evidence>
<organism evidence="3 4">
    <name type="scientific">Devosia nanyangense</name>
    <dbReference type="NCBI Taxonomy" id="1228055"/>
    <lineage>
        <taxon>Bacteria</taxon>
        <taxon>Pseudomonadati</taxon>
        <taxon>Pseudomonadota</taxon>
        <taxon>Alphaproteobacteria</taxon>
        <taxon>Hyphomicrobiales</taxon>
        <taxon>Devosiaceae</taxon>
        <taxon>Devosia</taxon>
    </lineage>
</organism>
<evidence type="ECO:0000313" key="3">
    <source>
        <dbReference type="EMBL" id="MBI4920667.1"/>
    </source>
</evidence>
<dbReference type="InterPro" id="IPR036465">
    <property type="entry name" value="vWFA_dom_sf"/>
</dbReference>
<dbReference type="InterPro" id="IPR028087">
    <property type="entry name" value="Tad_N"/>
</dbReference>